<keyword evidence="4 5" id="KW-0472">Membrane</keyword>
<evidence type="ECO:0000313" key="7">
    <source>
        <dbReference type="EMBL" id="SUA46085.1"/>
    </source>
</evidence>
<feature type="transmembrane region" description="Helical" evidence="5">
    <location>
        <begin position="451"/>
        <end position="471"/>
    </location>
</feature>
<reference evidence="7 8" key="1">
    <citation type="submission" date="2018-06" db="EMBL/GenBank/DDBJ databases">
        <authorList>
            <consortium name="Pathogen Informatics"/>
            <person name="Doyle S."/>
        </authorList>
    </citation>
    <scope>NUCLEOTIDE SEQUENCE [LARGE SCALE GENOMIC DNA]</scope>
    <source>
        <strain evidence="7 8">NCTC13184</strain>
    </source>
</reference>
<dbReference type="NCBIfam" id="TIGR03062">
    <property type="entry name" value="pip_yhgE_Cterm"/>
    <property type="match status" value="1"/>
</dbReference>
<name>A0A378WZQ1_9NOCA</name>
<evidence type="ECO:0000256" key="1">
    <source>
        <dbReference type="ARBA" id="ARBA00004141"/>
    </source>
</evidence>
<evidence type="ECO:0000259" key="6">
    <source>
        <dbReference type="Pfam" id="PF12698"/>
    </source>
</evidence>
<dbReference type="EMBL" id="UGRU01000001">
    <property type="protein sequence ID" value="SUA46085.1"/>
    <property type="molecule type" value="Genomic_DNA"/>
</dbReference>
<proteinExistence type="predicted"/>
<keyword evidence="2 5" id="KW-0812">Transmembrane</keyword>
<protein>
    <submittedName>
        <fullName evidence="7">YhgE/Pip C-terminal domain</fullName>
    </submittedName>
</protein>
<dbReference type="AlphaFoldDB" id="A0A378WZQ1"/>
<dbReference type="Gene3D" id="3.40.1710.10">
    <property type="entry name" value="abc type-2 transporter like domain"/>
    <property type="match status" value="1"/>
</dbReference>
<dbReference type="NCBIfam" id="TIGR03061">
    <property type="entry name" value="pip_yhgE_Nterm"/>
    <property type="match status" value="1"/>
</dbReference>
<dbReference type="PANTHER" id="PTHR43077">
    <property type="entry name" value="TRANSPORT PERMEASE YVFS-RELATED"/>
    <property type="match status" value="1"/>
</dbReference>
<dbReference type="OrthoDB" id="9811483at2"/>
<evidence type="ECO:0000256" key="2">
    <source>
        <dbReference type="ARBA" id="ARBA00022692"/>
    </source>
</evidence>
<feature type="transmembrane region" description="Helical" evidence="5">
    <location>
        <begin position="611"/>
        <end position="629"/>
    </location>
</feature>
<dbReference type="InterPro" id="IPR017501">
    <property type="entry name" value="Phage_infect_YhgE_C"/>
</dbReference>
<keyword evidence="3 5" id="KW-1133">Transmembrane helix</keyword>
<dbReference type="Proteomes" id="UP000255082">
    <property type="component" value="Unassembled WGS sequence"/>
</dbReference>
<dbReference type="GO" id="GO:0016020">
    <property type="term" value="C:membrane"/>
    <property type="evidence" value="ECO:0007669"/>
    <property type="project" value="UniProtKB-SubCell"/>
</dbReference>
<gene>
    <name evidence="7" type="ORF">NCTC13184_04609</name>
</gene>
<dbReference type="InterPro" id="IPR017500">
    <property type="entry name" value="Phage_infect_YhgE_N"/>
</dbReference>
<dbReference type="InterPro" id="IPR051328">
    <property type="entry name" value="T7SS_ABC-Transporter"/>
</dbReference>
<evidence type="ECO:0000313" key="8">
    <source>
        <dbReference type="Proteomes" id="UP000255082"/>
    </source>
</evidence>
<dbReference type="GO" id="GO:0140359">
    <property type="term" value="F:ABC-type transporter activity"/>
    <property type="evidence" value="ECO:0007669"/>
    <property type="project" value="InterPro"/>
</dbReference>
<accession>A0A378WZQ1</accession>
<evidence type="ECO:0000256" key="5">
    <source>
        <dbReference type="SAM" id="Phobius"/>
    </source>
</evidence>
<comment type="subcellular location">
    <subcellularLocation>
        <location evidence="1">Membrane</location>
        <topology evidence="1">Multi-pass membrane protein</topology>
    </subcellularLocation>
</comment>
<evidence type="ECO:0000256" key="3">
    <source>
        <dbReference type="ARBA" id="ARBA00022989"/>
    </source>
</evidence>
<organism evidence="7 8">
    <name type="scientific">Nocardia africana</name>
    <dbReference type="NCBI Taxonomy" id="134964"/>
    <lineage>
        <taxon>Bacteria</taxon>
        <taxon>Bacillati</taxon>
        <taxon>Actinomycetota</taxon>
        <taxon>Actinomycetes</taxon>
        <taxon>Mycobacteriales</taxon>
        <taxon>Nocardiaceae</taxon>
        <taxon>Nocardia</taxon>
    </lineage>
</organism>
<dbReference type="Pfam" id="PF12698">
    <property type="entry name" value="ABC2_membrane_3"/>
    <property type="match status" value="1"/>
</dbReference>
<feature type="transmembrane region" description="Helical" evidence="5">
    <location>
        <begin position="483"/>
        <end position="511"/>
    </location>
</feature>
<feature type="transmembrane region" description="Helical" evidence="5">
    <location>
        <begin position="21"/>
        <end position="40"/>
    </location>
</feature>
<feature type="transmembrane region" description="Helical" evidence="5">
    <location>
        <begin position="523"/>
        <end position="543"/>
    </location>
</feature>
<feature type="domain" description="ABC-2 type transporter transmembrane" evidence="6">
    <location>
        <begin position="28"/>
        <end position="170"/>
    </location>
</feature>
<dbReference type="InterPro" id="IPR013525">
    <property type="entry name" value="ABC2_TM"/>
</dbReference>
<sequence>MTAVRLALLEFRRFRAPMRRLVPIGLAMIPLLYGSLYLWSNWDPYGRTDRIPVAVVDQDQPAVANGQLIDAGKQFTQQLQASGAFAWNFVGADEAMDGLRHGRYYFTITVPPDFSHKLATAQNPIPERATMGITLNDANNYIVGIVAQTAKTELQSQIDTAAHAAYATAIYGDLTLVKQQLQIASVGAHKLLDATVLAQQGSAALTQGITAAQAGAGSITEGVQQLADAGTRADQAITAITNAGVAALPAATGTVANAASAAAQSLSLVHDATGIVSRTATQGSTALDQFAAAHPEFALDPLLGSARSNAQTLAQTAAAANTSADQAQTSAQQAAQQADELRSSAGTIGQAVAGAAAPLQALTAASRTIGGGAAQIGAGLGALEAGSRTLQTGADQLNSGAADITRVVDGAVTKIPDTSPEQTAKAADVLGSPVGITMDNLHPAGVYGRGFAPFFFAIALWVVGLLAYLFIRPLNLRALAGRVGALTVAAAGWLPVALIAAAGGLLLYLVVQLGLGLDPLHPIWVAGLLILAAAAFVAIDHFLRVALGAIGEALSLALLIIQLTACGGLYPIETTPAPFRAIHPLIPMTYVVDGLRVGISGGLTGNLVRDLVVLAGFLVLFLGATTLVVRRQRVWTVNRLHPQIEA</sequence>
<feature type="transmembrane region" description="Helical" evidence="5">
    <location>
        <begin position="550"/>
        <end position="570"/>
    </location>
</feature>
<dbReference type="PANTHER" id="PTHR43077:SF10">
    <property type="entry name" value="TRANSPORT PERMEASE PROTEIN"/>
    <property type="match status" value="1"/>
</dbReference>
<evidence type="ECO:0000256" key="4">
    <source>
        <dbReference type="ARBA" id="ARBA00023136"/>
    </source>
</evidence>
<dbReference type="RefSeq" id="WP_062963937.1">
    <property type="nucleotide sequence ID" value="NZ_JAJFOE010000001.1"/>
</dbReference>